<proteinExistence type="inferred from homology"/>
<dbReference type="InterPro" id="IPR050582">
    <property type="entry name" value="HAD-like_SerB"/>
</dbReference>
<dbReference type="InterPro" id="IPR036412">
    <property type="entry name" value="HAD-like_sf"/>
</dbReference>
<evidence type="ECO:0000256" key="4">
    <source>
        <dbReference type="ARBA" id="ARBA00012640"/>
    </source>
</evidence>
<keyword evidence="5" id="KW-0028">Amino-acid biosynthesis</keyword>
<reference evidence="14" key="1">
    <citation type="submission" date="2016-10" db="EMBL/GenBank/DDBJ databases">
        <authorList>
            <person name="Varghese N."/>
            <person name="Submissions S."/>
        </authorList>
    </citation>
    <scope>NUCLEOTIDE SEQUENCE [LARGE SCALE GENOMIC DNA]</scope>
    <source>
        <strain evidence="14">DSM 2179</strain>
    </source>
</reference>
<evidence type="ECO:0000256" key="3">
    <source>
        <dbReference type="ARBA" id="ARBA00009184"/>
    </source>
</evidence>
<evidence type="ECO:0000256" key="11">
    <source>
        <dbReference type="ARBA" id="ARBA00048523"/>
    </source>
</evidence>
<evidence type="ECO:0000256" key="7">
    <source>
        <dbReference type="ARBA" id="ARBA00022801"/>
    </source>
</evidence>
<dbReference type="GO" id="GO:0006564">
    <property type="term" value="P:L-serine biosynthetic process"/>
    <property type="evidence" value="ECO:0007669"/>
    <property type="project" value="UniProtKB-KW"/>
</dbReference>
<dbReference type="AlphaFoldDB" id="A0A1H7BXA0"/>
<evidence type="ECO:0000256" key="8">
    <source>
        <dbReference type="ARBA" id="ARBA00022842"/>
    </source>
</evidence>
<protein>
    <recommendedName>
        <fullName evidence="4">phosphoserine phosphatase</fullName>
        <ecNumber evidence="4">3.1.3.3</ecNumber>
    </recommendedName>
</protein>
<sequence>MFKFQKNLLITTVMLIMVMFTSSMASAAGQVLTQGKWAPATRTAMQKFIDTYGTKSSNYNAAKKPYVVFDWDNTSIMNDTEEALFMYQIQNLVFKLKPEEFGKIVTKNVPQGSFNKEYNNMAGQAVTLEAVNNDLIRDYTFIYNNYAGMQGKMSLEDIQKTDQFMDFRAKMWYIYQAIDDKYTSKISYTWVLYFFKNMTTDEVSALTEKSNDYNLGQAIRKETWLSPDTLPGEAGVVGVSHTTGLRLTEEIGDLMSTLRSNGFDVYVCTASLEDVVAVFATNPKYGYNVARENVIGMQLEKINNVYQDSYKKGLVPTGEHGKTLGIQRVVADKRGYGPIMVAGDSSGDYNMMTEFPDTKRVLLVNRLKSGSFGKLCAEAAATMGNPNAKFVLQGRNENLGLWNPSEEVIKLGKNTGALLAK</sequence>
<evidence type="ECO:0000256" key="10">
    <source>
        <dbReference type="ARBA" id="ARBA00048138"/>
    </source>
</evidence>
<evidence type="ECO:0000313" key="13">
    <source>
        <dbReference type="EMBL" id="SEJ81644.1"/>
    </source>
</evidence>
<dbReference type="InterPro" id="IPR023214">
    <property type="entry name" value="HAD_sf"/>
</dbReference>
<dbReference type="RefSeq" id="WP_091833846.1">
    <property type="nucleotide sequence ID" value="NZ_FNZK01000018.1"/>
</dbReference>
<keyword evidence="8" id="KW-0460">Magnesium</keyword>
<keyword evidence="7 13" id="KW-0378">Hydrolase</keyword>
<evidence type="ECO:0000256" key="2">
    <source>
        <dbReference type="ARBA" id="ARBA00005135"/>
    </source>
</evidence>
<comment type="similarity">
    <text evidence="3">Belongs to the HAD-like hydrolase superfamily. SerB family.</text>
</comment>
<evidence type="ECO:0000256" key="1">
    <source>
        <dbReference type="ARBA" id="ARBA00001946"/>
    </source>
</evidence>
<comment type="pathway">
    <text evidence="2">Amino-acid biosynthesis; L-serine biosynthesis; L-serine from 3-phospho-D-glycerate: step 3/3.</text>
</comment>
<dbReference type="GO" id="GO:0000287">
    <property type="term" value="F:magnesium ion binding"/>
    <property type="evidence" value="ECO:0007669"/>
    <property type="project" value="TreeGrafter"/>
</dbReference>
<keyword evidence="14" id="KW-1185">Reference proteome</keyword>
<keyword evidence="12" id="KW-0732">Signal</keyword>
<evidence type="ECO:0000256" key="5">
    <source>
        <dbReference type="ARBA" id="ARBA00022605"/>
    </source>
</evidence>
<comment type="catalytic activity">
    <reaction evidence="11">
        <text>O-phospho-D-serine + H2O = D-serine + phosphate</text>
        <dbReference type="Rhea" id="RHEA:24873"/>
        <dbReference type="ChEBI" id="CHEBI:15377"/>
        <dbReference type="ChEBI" id="CHEBI:35247"/>
        <dbReference type="ChEBI" id="CHEBI:43474"/>
        <dbReference type="ChEBI" id="CHEBI:58680"/>
        <dbReference type="EC" id="3.1.3.3"/>
    </reaction>
</comment>
<name>A0A1H7BXA0_9FIRM</name>
<dbReference type="SUPFAM" id="SSF56784">
    <property type="entry name" value="HAD-like"/>
    <property type="match status" value="1"/>
</dbReference>
<gene>
    <name evidence="13" type="ORF">SAMN05660742_11825</name>
</gene>
<dbReference type="PANTHER" id="PTHR43344">
    <property type="entry name" value="PHOSPHOSERINE PHOSPHATASE"/>
    <property type="match status" value="1"/>
</dbReference>
<comment type="cofactor">
    <cofactor evidence="1">
        <name>Mg(2+)</name>
        <dbReference type="ChEBI" id="CHEBI:18420"/>
    </cofactor>
</comment>
<feature type="chain" id="PRO_5011593590" description="phosphoserine phosphatase" evidence="12">
    <location>
        <begin position="28"/>
        <end position="421"/>
    </location>
</feature>
<keyword evidence="9" id="KW-0718">Serine biosynthesis</keyword>
<keyword evidence="6" id="KW-0479">Metal-binding</keyword>
<accession>A0A1H7BXA0</accession>
<evidence type="ECO:0000256" key="6">
    <source>
        <dbReference type="ARBA" id="ARBA00022723"/>
    </source>
</evidence>
<feature type="signal peptide" evidence="12">
    <location>
        <begin position="1"/>
        <end position="27"/>
    </location>
</feature>
<evidence type="ECO:0000256" key="9">
    <source>
        <dbReference type="ARBA" id="ARBA00023299"/>
    </source>
</evidence>
<dbReference type="GO" id="GO:0036424">
    <property type="term" value="F:L-phosphoserine phosphatase activity"/>
    <property type="evidence" value="ECO:0007669"/>
    <property type="project" value="TreeGrafter"/>
</dbReference>
<dbReference type="Proteomes" id="UP000199662">
    <property type="component" value="Unassembled WGS sequence"/>
</dbReference>
<dbReference type="STRING" id="84035.SAMN05660742_11825"/>
<dbReference type="Gene3D" id="3.40.50.1000">
    <property type="entry name" value="HAD superfamily/HAD-like"/>
    <property type="match status" value="1"/>
</dbReference>
<dbReference type="GO" id="GO:0005737">
    <property type="term" value="C:cytoplasm"/>
    <property type="evidence" value="ECO:0007669"/>
    <property type="project" value="TreeGrafter"/>
</dbReference>
<evidence type="ECO:0000313" key="14">
    <source>
        <dbReference type="Proteomes" id="UP000199662"/>
    </source>
</evidence>
<comment type="catalytic activity">
    <reaction evidence="10">
        <text>O-phospho-L-serine + H2O = L-serine + phosphate</text>
        <dbReference type="Rhea" id="RHEA:21208"/>
        <dbReference type="ChEBI" id="CHEBI:15377"/>
        <dbReference type="ChEBI" id="CHEBI:33384"/>
        <dbReference type="ChEBI" id="CHEBI:43474"/>
        <dbReference type="ChEBI" id="CHEBI:57524"/>
        <dbReference type="EC" id="3.1.3.3"/>
    </reaction>
</comment>
<dbReference type="EMBL" id="FNZK01000018">
    <property type="protein sequence ID" value="SEJ81644.1"/>
    <property type="molecule type" value="Genomic_DNA"/>
</dbReference>
<evidence type="ECO:0000256" key="12">
    <source>
        <dbReference type="SAM" id="SignalP"/>
    </source>
</evidence>
<dbReference type="EC" id="3.1.3.3" evidence="4"/>
<dbReference type="PANTHER" id="PTHR43344:SF2">
    <property type="entry name" value="PHOSPHOSERINE PHOSPHATASE"/>
    <property type="match status" value="1"/>
</dbReference>
<dbReference type="Gene3D" id="1.20.1440.320">
    <property type="match status" value="1"/>
</dbReference>
<organism evidence="13 14">
    <name type="scientific">Propionispira arboris</name>
    <dbReference type="NCBI Taxonomy" id="84035"/>
    <lineage>
        <taxon>Bacteria</taxon>
        <taxon>Bacillati</taxon>
        <taxon>Bacillota</taxon>
        <taxon>Negativicutes</taxon>
        <taxon>Selenomonadales</taxon>
        <taxon>Selenomonadaceae</taxon>
        <taxon>Propionispira</taxon>
    </lineage>
</organism>